<protein>
    <submittedName>
        <fullName evidence="1">Uncharacterized protein</fullName>
    </submittedName>
</protein>
<reference evidence="1 3" key="1">
    <citation type="submission" date="2020-06" db="EMBL/GenBank/DDBJ databases">
        <title>Anoxygenic phototrophic Chloroflexota member uses a Type I reaction center.</title>
        <authorList>
            <person name="Tsuji J.M."/>
            <person name="Shaw N.A."/>
            <person name="Nagashima S."/>
            <person name="Venkiteswaran J."/>
            <person name="Schiff S.L."/>
            <person name="Hanada S."/>
            <person name="Tank M."/>
            <person name="Neufeld J.D."/>
        </authorList>
    </citation>
    <scope>NUCLEOTIDE SEQUENCE [LARGE SCALE GENOMIC DNA]</scope>
    <source>
        <strain evidence="1">L227-S17</strain>
    </source>
</reference>
<dbReference type="AlphaFoldDB" id="A0A8T7LVY3"/>
<organism evidence="1 3">
    <name type="scientific">Candidatus Chlorohelix allophototropha</name>
    <dbReference type="NCBI Taxonomy" id="3003348"/>
    <lineage>
        <taxon>Bacteria</taxon>
        <taxon>Bacillati</taxon>
        <taxon>Chloroflexota</taxon>
        <taxon>Chloroflexia</taxon>
        <taxon>Candidatus Chloroheliales</taxon>
        <taxon>Candidatus Chloroheliaceae</taxon>
        <taxon>Candidatus Chlorohelix</taxon>
    </lineage>
</organism>
<dbReference type="EMBL" id="JACATZ010000001">
    <property type="protein sequence ID" value="NWJ44332.1"/>
    <property type="molecule type" value="Genomic_DNA"/>
</dbReference>
<evidence type="ECO:0000313" key="4">
    <source>
        <dbReference type="Proteomes" id="UP001431572"/>
    </source>
</evidence>
<keyword evidence="4" id="KW-1185">Reference proteome</keyword>
<evidence type="ECO:0000313" key="1">
    <source>
        <dbReference type="EMBL" id="NWJ44332.1"/>
    </source>
</evidence>
<evidence type="ECO:0000313" key="2">
    <source>
        <dbReference type="EMBL" id="WJW66226.1"/>
    </source>
</evidence>
<dbReference type="EMBL" id="CP128399">
    <property type="protein sequence ID" value="WJW66226.1"/>
    <property type="molecule type" value="Genomic_DNA"/>
</dbReference>
<sequence>MGNAGIAHSGYFYKMMLEKLETALVCYTQASFENLEPENPATEEDEATRQAHLVPEKARLLVAALKLAGVDSDIVKVPLRSFQPRDIAKAAFGWRLLDLKESNGRSIDLVICLDFPAWSLSHPHKISWLINLPNFVTRRSSANPPRSKDTNGGANLDLHGNVSSLLQSERRGLAESWRIMAGNRSVAEELARSGLQVNYNPFPIEETDPASSEWQTVIKRLVTSVLRQGT</sequence>
<name>A0A8T7LVY3_9CHLR</name>
<dbReference type="RefSeq" id="WP_341468108.1">
    <property type="nucleotide sequence ID" value="NZ_CP128399.1"/>
</dbReference>
<accession>A0A8T7LVY3</accession>
<reference evidence="2" key="2">
    <citation type="journal article" date="2024" name="Nature">
        <title>Anoxygenic phototroph of the Chloroflexota uses a type I reaction centre.</title>
        <authorList>
            <person name="Tsuji J.M."/>
            <person name="Shaw N.A."/>
            <person name="Nagashima S."/>
            <person name="Venkiteswaran J.J."/>
            <person name="Schiff S.L."/>
            <person name="Watanabe T."/>
            <person name="Fukui M."/>
            <person name="Hanada S."/>
            <person name="Tank M."/>
            <person name="Neufeld J.D."/>
        </authorList>
    </citation>
    <scope>NUCLEOTIDE SEQUENCE</scope>
    <source>
        <strain evidence="2">L227-S17</strain>
    </source>
</reference>
<proteinExistence type="predicted"/>
<dbReference type="Proteomes" id="UP001431572">
    <property type="component" value="Chromosome 1"/>
</dbReference>
<gene>
    <name evidence="1" type="ORF">HXX08_00490</name>
    <name evidence="2" type="ORF">OZ401_002017</name>
</gene>
<dbReference type="Proteomes" id="UP000521676">
    <property type="component" value="Unassembled WGS sequence"/>
</dbReference>
<evidence type="ECO:0000313" key="3">
    <source>
        <dbReference type="Proteomes" id="UP000521676"/>
    </source>
</evidence>